<accession>A0AAD6WPU9</accession>
<sequence>MLCFDFINNFVSYFATVIHRNGPSNAGKRVLMGGQSQKKREVARQAVYDREGRRLRSRAAAAANRFLVIPEMFECELLPHCSLESVMALARSSHYTRYHVKSFFCLNQECLLKAFVGEDKVNTFHEVLKSSGSGMAGSFSTSLLTPPYGLALTTDLNIFTVRGNLFIWRDFLDTIHLTATDTQPGIDRRYLHTTADHIVYHAKTKNFTISVTESKDNSLFTLLIGATTTLNTTIITSAKIYALYASLLSQRRALEAWFPTPVKKAVAIGKRRYRSSFSTASWNRPCGINCPILWRHIRGLRKVGIFTWGGNENQYDDFSEVGIPFSDNDLKWSVPVSSRKLFRPNSRVVSGFVYTNVPSFAEYNTVLPLLFRF</sequence>
<proteinExistence type="predicted"/>
<organism evidence="1 2">
    <name type="scientific">Mycena alexandri</name>
    <dbReference type="NCBI Taxonomy" id="1745969"/>
    <lineage>
        <taxon>Eukaryota</taxon>
        <taxon>Fungi</taxon>
        <taxon>Dikarya</taxon>
        <taxon>Basidiomycota</taxon>
        <taxon>Agaricomycotina</taxon>
        <taxon>Agaricomycetes</taxon>
        <taxon>Agaricomycetidae</taxon>
        <taxon>Agaricales</taxon>
        <taxon>Marasmiineae</taxon>
        <taxon>Mycenaceae</taxon>
        <taxon>Mycena</taxon>
    </lineage>
</organism>
<comment type="caution">
    <text evidence="1">The sequence shown here is derived from an EMBL/GenBank/DDBJ whole genome shotgun (WGS) entry which is preliminary data.</text>
</comment>
<gene>
    <name evidence="1" type="ORF">C8F04DRAFT_1274795</name>
</gene>
<protein>
    <submittedName>
        <fullName evidence="1">Uncharacterized protein</fullName>
    </submittedName>
</protein>
<dbReference type="EMBL" id="JARJCM010000256">
    <property type="protein sequence ID" value="KAJ7020675.1"/>
    <property type="molecule type" value="Genomic_DNA"/>
</dbReference>
<evidence type="ECO:0000313" key="2">
    <source>
        <dbReference type="Proteomes" id="UP001218188"/>
    </source>
</evidence>
<keyword evidence="2" id="KW-1185">Reference proteome</keyword>
<dbReference type="AlphaFoldDB" id="A0AAD6WPU9"/>
<dbReference type="Proteomes" id="UP001218188">
    <property type="component" value="Unassembled WGS sequence"/>
</dbReference>
<reference evidence="1" key="1">
    <citation type="submission" date="2023-03" db="EMBL/GenBank/DDBJ databases">
        <title>Massive genome expansion in bonnet fungi (Mycena s.s.) driven by repeated elements and novel gene families across ecological guilds.</title>
        <authorList>
            <consortium name="Lawrence Berkeley National Laboratory"/>
            <person name="Harder C.B."/>
            <person name="Miyauchi S."/>
            <person name="Viragh M."/>
            <person name="Kuo A."/>
            <person name="Thoen E."/>
            <person name="Andreopoulos B."/>
            <person name="Lu D."/>
            <person name="Skrede I."/>
            <person name="Drula E."/>
            <person name="Henrissat B."/>
            <person name="Morin E."/>
            <person name="Kohler A."/>
            <person name="Barry K."/>
            <person name="LaButti K."/>
            <person name="Morin E."/>
            <person name="Salamov A."/>
            <person name="Lipzen A."/>
            <person name="Mereny Z."/>
            <person name="Hegedus B."/>
            <person name="Baldrian P."/>
            <person name="Stursova M."/>
            <person name="Weitz H."/>
            <person name="Taylor A."/>
            <person name="Grigoriev I.V."/>
            <person name="Nagy L.G."/>
            <person name="Martin F."/>
            <person name="Kauserud H."/>
        </authorList>
    </citation>
    <scope>NUCLEOTIDE SEQUENCE</scope>
    <source>
        <strain evidence="1">CBHHK200</strain>
    </source>
</reference>
<evidence type="ECO:0000313" key="1">
    <source>
        <dbReference type="EMBL" id="KAJ7020675.1"/>
    </source>
</evidence>
<name>A0AAD6WPU9_9AGAR</name>